<protein>
    <submittedName>
        <fullName evidence="1">Uncharacterized protein</fullName>
    </submittedName>
</protein>
<feature type="non-terminal residue" evidence="1">
    <location>
        <position position="1"/>
    </location>
</feature>
<proteinExistence type="predicted"/>
<sequence length="55" mass="6276">FLKTAFSNSSEMELPNQEELDGLIRLKSVKQAVSKIIDGYFNVEKDDDETLVKEL</sequence>
<feature type="non-terminal residue" evidence="1">
    <location>
        <position position="55"/>
    </location>
</feature>
<name>X1UFU9_9ZZZZ</name>
<dbReference type="EMBL" id="BARW01042719">
    <property type="protein sequence ID" value="GAJ16378.1"/>
    <property type="molecule type" value="Genomic_DNA"/>
</dbReference>
<accession>X1UFU9</accession>
<organism evidence="1">
    <name type="scientific">marine sediment metagenome</name>
    <dbReference type="NCBI Taxonomy" id="412755"/>
    <lineage>
        <taxon>unclassified sequences</taxon>
        <taxon>metagenomes</taxon>
        <taxon>ecological metagenomes</taxon>
    </lineage>
</organism>
<evidence type="ECO:0000313" key="1">
    <source>
        <dbReference type="EMBL" id="GAJ16378.1"/>
    </source>
</evidence>
<reference evidence="1" key="1">
    <citation type="journal article" date="2014" name="Front. Microbiol.">
        <title>High frequency of phylogenetically diverse reductive dehalogenase-homologous genes in deep subseafloor sedimentary metagenomes.</title>
        <authorList>
            <person name="Kawai M."/>
            <person name="Futagami T."/>
            <person name="Toyoda A."/>
            <person name="Takaki Y."/>
            <person name="Nishi S."/>
            <person name="Hori S."/>
            <person name="Arai W."/>
            <person name="Tsubouchi T."/>
            <person name="Morono Y."/>
            <person name="Uchiyama I."/>
            <person name="Ito T."/>
            <person name="Fujiyama A."/>
            <person name="Inagaki F."/>
            <person name="Takami H."/>
        </authorList>
    </citation>
    <scope>NUCLEOTIDE SEQUENCE</scope>
    <source>
        <strain evidence="1">Expedition CK06-06</strain>
    </source>
</reference>
<gene>
    <name evidence="1" type="ORF">S12H4_63115</name>
</gene>
<comment type="caution">
    <text evidence="1">The sequence shown here is derived from an EMBL/GenBank/DDBJ whole genome shotgun (WGS) entry which is preliminary data.</text>
</comment>
<dbReference type="AlphaFoldDB" id="X1UFU9"/>